<dbReference type="GO" id="GO:0001653">
    <property type="term" value="F:peptide receptor activity"/>
    <property type="evidence" value="ECO:0007669"/>
    <property type="project" value="TreeGrafter"/>
</dbReference>
<dbReference type="GO" id="GO:0005886">
    <property type="term" value="C:plasma membrane"/>
    <property type="evidence" value="ECO:0007669"/>
    <property type="project" value="TreeGrafter"/>
</dbReference>
<dbReference type="Gene3D" id="6.10.250.780">
    <property type="match status" value="1"/>
</dbReference>
<dbReference type="GO" id="GO:0007168">
    <property type="term" value="P:receptor guanylyl cyclase signaling pathway"/>
    <property type="evidence" value="ECO:0007669"/>
    <property type="project" value="TreeGrafter"/>
</dbReference>
<gene>
    <name evidence="8" type="ORF">CGI_10018972</name>
</gene>
<sequence length="282" mass="31476">MLERKSQAAYDFNLYLSVQIVATILSFVLTTWYIICIDKLTFKIAKHALTIKSQSRELLVEKRLSEKLLFQMLPRNIATALKETGEVTAECFQEVTILFSDIVNFTEMGSRSTPMQIIDLLNDLYGLFDDHIEKYDVYKVETIGDAYMVASGVPVLNGNAHASHICNLALDLQQLMKEYRVPGSFQRKEQVKIRIGIHSGPCVAGIVGRKMPRYCLFGDTVNTASRMESTGQGGRIHLSSDTYKLIKQTGIFTTVLRGVVTVKFSLAAVVTVGDSNYARLTG</sequence>
<dbReference type="InParanoid" id="K1QZ72"/>
<evidence type="ECO:0000256" key="6">
    <source>
        <dbReference type="ARBA" id="ARBA00023239"/>
    </source>
</evidence>
<comment type="similarity">
    <text evidence="7">Belongs to the adenylyl cyclase class-4/guanylyl cyclase family.</text>
</comment>
<evidence type="ECO:0000256" key="5">
    <source>
        <dbReference type="ARBA" id="ARBA00023136"/>
    </source>
</evidence>
<dbReference type="SUPFAM" id="SSF55073">
    <property type="entry name" value="Nucleotide cyclase"/>
    <property type="match status" value="1"/>
</dbReference>
<reference evidence="8" key="1">
    <citation type="journal article" date="2012" name="Nature">
        <title>The oyster genome reveals stress adaptation and complexity of shell formation.</title>
        <authorList>
            <person name="Zhang G."/>
            <person name="Fang X."/>
            <person name="Guo X."/>
            <person name="Li L."/>
            <person name="Luo R."/>
            <person name="Xu F."/>
            <person name="Yang P."/>
            <person name="Zhang L."/>
            <person name="Wang X."/>
            <person name="Qi H."/>
            <person name="Xiong Z."/>
            <person name="Que H."/>
            <person name="Xie Y."/>
            <person name="Holland P.W."/>
            <person name="Paps J."/>
            <person name="Zhu Y."/>
            <person name="Wu F."/>
            <person name="Chen Y."/>
            <person name="Wang J."/>
            <person name="Peng C."/>
            <person name="Meng J."/>
            <person name="Yang L."/>
            <person name="Liu J."/>
            <person name="Wen B."/>
            <person name="Zhang N."/>
            <person name="Huang Z."/>
            <person name="Zhu Q."/>
            <person name="Feng Y."/>
            <person name="Mount A."/>
            <person name="Hedgecock D."/>
            <person name="Xu Z."/>
            <person name="Liu Y."/>
            <person name="Domazet-Loso T."/>
            <person name="Du Y."/>
            <person name="Sun X."/>
            <person name="Zhang S."/>
            <person name="Liu B."/>
            <person name="Cheng P."/>
            <person name="Jiang X."/>
            <person name="Li J."/>
            <person name="Fan D."/>
            <person name="Wang W."/>
            <person name="Fu W."/>
            <person name="Wang T."/>
            <person name="Wang B."/>
            <person name="Zhang J."/>
            <person name="Peng Z."/>
            <person name="Li Y."/>
            <person name="Li N."/>
            <person name="Wang J."/>
            <person name="Chen M."/>
            <person name="He Y."/>
            <person name="Tan F."/>
            <person name="Song X."/>
            <person name="Zheng Q."/>
            <person name="Huang R."/>
            <person name="Yang H."/>
            <person name="Du X."/>
            <person name="Chen L."/>
            <person name="Yang M."/>
            <person name="Gaffney P.M."/>
            <person name="Wang S."/>
            <person name="Luo L."/>
            <person name="She Z."/>
            <person name="Ming Y."/>
            <person name="Huang W."/>
            <person name="Zhang S."/>
            <person name="Huang B."/>
            <person name="Zhang Y."/>
            <person name="Qu T."/>
            <person name="Ni P."/>
            <person name="Miao G."/>
            <person name="Wang J."/>
            <person name="Wang Q."/>
            <person name="Steinberg C.E."/>
            <person name="Wang H."/>
            <person name="Li N."/>
            <person name="Qian L."/>
            <person name="Zhang G."/>
            <person name="Li Y."/>
            <person name="Yang H."/>
            <person name="Liu X."/>
            <person name="Wang J."/>
            <person name="Yin Y."/>
            <person name="Wang J."/>
        </authorList>
    </citation>
    <scope>NUCLEOTIDE SEQUENCE [LARGE SCALE GENOMIC DNA]</scope>
    <source>
        <strain evidence="8">05x7-T-G4-1.051#20</strain>
    </source>
</reference>
<evidence type="ECO:0000256" key="3">
    <source>
        <dbReference type="ARBA" id="ARBA00022741"/>
    </source>
</evidence>
<evidence type="ECO:0000256" key="2">
    <source>
        <dbReference type="ARBA" id="ARBA00022692"/>
    </source>
</evidence>
<keyword evidence="6 7" id="KW-0456">Lyase</keyword>
<dbReference type="Pfam" id="PF00211">
    <property type="entry name" value="Guanylate_cyc"/>
    <property type="match status" value="1"/>
</dbReference>
<dbReference type="Gene3D" id="3.30.70.1230">
    <property type="entry name" value="Nucleotide cyclase"/>
    <property type="match status" value="1"/>
</dbReference>
<dbReference type="FunFam" id="3.30.70.1230:FF:000015">
    <property type="entry name" value="Guanylate cyclase"/>
    <property type="match status" value="1"/>
</dbReference>
<evidence type="ECO:0000256" key="1">
    <source>
        <dbReference type="ARBA" id="ARBA00004370"/>
    </source>
</evidence>
<dbReference type="PROSITE" id="PS50125">
    <property type="entry name" value="GUANYLATE_CYCLASE_2"/>
    <property type="match status" value="1"/>
</dbReference>
<keyword evidence="5" id="KW-0472">Membrane</keyword>
<dbReference type="InterPro" id="IPR001054">
    <property type="entry name" value="A/G_cyclase"/>
</dbReference>
<dbReference type="InterPro" id="IPR018297">
    <property type="entry name" value="A/G_cyclase_CS"/>
</dbReference>
<dbReference type="InterPro" id="IPR029787">
    <property type="entry name" value="Nucleotide_cyclase"/>
</dbReference>
<dbReference type="InterPro" id="IPR050401">
    <property type="entry name" value="Cyclic_nucleotide_synthase"/>
</dbReference>
<protein>
    <submittedName>
        <fullName evidence="8">Guanylate cyclase 32E</fullName>
    </submittedName>
</protein>
<keyword evidence="4" id="KW-1133">Transmembrane helix</keyword>
<accession>K1QZ72</accession>
<dbReference type="GO" id="GO:0004383">
    <property type="term" value="F:guanylate cyclase activity"/>
    <property type="evidence" value="ECO:0007669"/>
    <property type="project" value="TreeGrafter"/>
</dbReference>
<evidence type="ECO:0000313" key="8">
    <source>
        <dbReference type="EMBL" id="EKC34100.1"/>
    </source>
</evidence>
<dbReference type="GO" id="GO:0035556">
    <property type="term" value="P:intracellular signal transduction"/>
    <property type="evidence" value="ECO:0007669"/>
    <property type="project" value="InterPro"/>
</dbReference>
<evidence type="ECO:0000256" key="4">
    <source>
        <dbReference type="ARBA" id="ARBA00022989"/>
    </source>
</evidence>
<evidence type="ECO:0000256" key="7">
    <source>
        <dbReference type="RuleBase" id="RU000405"/>
    </source>
</evidence>
<dbReference type="CDD" id="cd07302">
    <property type="entry name" value="CHD"/>
    <property type="match status" value="1"/>
</dbReference>
<dbReference type="HOGENOM" id="CLU_001072_6_1_1"/>
<dbReference type="AlphaFoldDB" id="K1QZ72"/>
<keyword evidence="3" id="KW-0547">Nucleotide-binding</keyword>
<proteinExistence type="inferred from homology"/>
<keyword evidence="2" id="KW-0812">Transmembrane</keyword>
<name>K1QZ72_MAGGI</name>
<dbReference type="PANTHER" id="PTHR11920:SF501">
    <property type="entry name" value="GUANYLATE CYCLASE 32E"/>
    <property type="match status" value="1"/>
</dbReference>
<dbReference type="GO" id="GO:0000166">
    <property type="term" value="F:nucleotide binding"/>
    <property type="evidence" value="ECO:0007669"/>
    <property type="project" value="UniProtKB-KW"/>
</dbReference>
<dbReference type="GO" id="GO:0004016">
    <property type="term" value="F:adenylate cyclase activity"/>
    <property type="evidence" value="ECO:0007669"/>
    <property type="project" value="TreeGrafter"/>
</dbReference>
<dbReference type="PROSITE" id="PS00452">
    <property type="entry name" value="GUANYLATE_CYCLASE_1"/>
    <property type="match status" value="1"/>
</dbReference>
<organism evidence="8">
    <name type="scientific">Magallana gigas</name>
    <name type="common">Pacific oyster</name>
    <name type="synonym">Crassostrea gigas</name>
    <dbReference type="NCBI Taxonomy" id="29159"/>
    <lineage>
        <taxon>Eukaryota</taxon>
        <taxon>Metazoa</taxon>
        <taxon>Spiralia</taxon>
        <taxon>Lophotrochozoa</taxon>
        <taxon>Mollusca</taxon>
        <taxon>Bivalvia</taxon>
        <taxon>Autobranchia</taxon>
        <taxon>Pteriomorphia</taxon>
        <taxon>Ostreida</taxon>
        <taxon>Ostreoidea</taxon>
        <taxon>Ostreidae</taxon>
        <taxon>Magallana</taxon>
    </lineage>
</organism>
<dbReference type="PANTHER" id="PTHR11920">
    <property type="entry name" value="GUANYLYL CYCLASE"/>
    <property type="match status" value="1"/>
</dbReference>
<dbReference type="EMBL" id="JH818639">
    <property type="protein sequence ID" value="EKC34100.1"/>
    <property type="molecule type" value="Genomic_DNA"/>
</dbReference>
<dbReference type="SMART" id="SM00044">
    <property type="entry name" value="CYCc"/>
    <property type="match status" value="1"/>
</dbReference>
<comment type="subcellular location">
    <subcellularLocation>
        <location evidence="1">Membrane</location>
    </subcellularLocation>
</comment>